<evidence type="ECO:0000256" key="2">
    <source>
        <dbReference type="ARBA" id="ARBA00023125"/>
    </source>
</evidence>
<dbReference type="AlphaFoldDB" id="A0A1B0ZSI7"/>
<name>A0A1B0ZSI7_9RHOB</name>
<accession>A0A1B0ZSI7</accession>
<dbReference type="InterPro" id="IPR011711">
    <property type="entry name" value="GntR_C"/>
</dbReference>
<protein>
    <submittedName>
        <fullName evidence="5">Transcriptional regulator, GntR family</fullName>
    </submittedName>
</protein>
<feature type="domain" description="HTH gntR-type" evidence="4">
    <location>
        <begin position="17"/>
        <end position="85"/>
    </location>
</feature>
<dbReference type="SMART" id="SM00895">
    <property type="entry name" value="FCD"/>
    <property type="match status" value="1"/>
</dbReference>
<dbReference type="PANTHER" id="PTHR43537:SF5">
    <property type="entry name" value="UXU OPERON TRANSCRIPTIONAL REGULATOR"/>
    <property type="match status" value="1"/>
</dbReference>
<dbReference type="Pfam" id="PF07729">
    <property type="entry name" value="FCD"/>
    <property type="match status" value="1"/>
</dbReference>
<keyword evidence="3" id="KW-0804">Transcription</keyword>
<dbReference type="PANTHER" id="PTHR43537">
    <property type="entry name" value="TRANSCRIPTIONAL REGULATOR, GNTR FAMILY"/>
    <property type="match status" value="1"/>
</dbReference>
<evidence type="ECO:0000256" key="1">
    <source>
        <dbReference type="ARBA" id="ARBA00023015"/>
    </source>
</evidence>
<organism evidence="5 6">
    <name type="scientific">Phaeobacter gallaeciensis</name>
    <dbReference type="NCBI Taxonomy" id="60890"/>
    <lineage>
        <taxon>Bacteria</taxon>
        <taxon>Pseudomonadati</taxon>
        <taxon>Pseudomonadota</taxon>
        <taxon>Alphaproteobacteria</taxon>
        <taxon>Rhodobacterales</taxon>
        <taxon>Roseobacteraceae</taxon>
        <taxon>Phaeobacter</taxon>
    </lineage>
</organism>
<dbReference type="EMBL" id="CP015124">
    <property type="protein sequence ID" value="ANP37060.1"/>
    <property type="molecule type" value="Genomic_DNA"/>
</dbReference>
<dbReference type="Pfam" id="PF00392">
    <property type="entry name" value="GntR"/>
    <property type="match status" value="1"/>
</dbReference>
<dbReference type="InterPro" id="IPR036388">
    <property type="entry name" value="WH-like_DNA-bd_sf"/>
</dbReference>
<proteinExistence type="predicted"/>
<dbReference type="PRINTS" id="PR00035">
    <property type="entry name" value="HTHGNTR"/>
</dbReference>
<dbReference type="Proteomes" id="UP000092565">
    <property type="component" value="Chromosome"/>
</dbReference>
<dbReference type="InterPro" id="IPR008920">
    <property type="entry name" value="TF_FadR/GntR_C"/>
</dbReference>
<dbReference type="SUPFAM" id="SSF48008">
    <property type="entry name" value="GntR ligand-binding domain-like"/>
    <property type="match status" value="1"/>
</dbReference>
<evidence type="ECO:0000313" key="6">
    <source>
        <dbReference type="Proteomes" id="UP000092565"/>
    </source>
</evidence>
<keyword evidence="2" id="KW-0238">DNA-binding</keyword>
<dbReference type="CDD" id="cd07377">
    <property type="entry name" value="WHTH_GntR"/>
    <property type="match status" value="1"/>
</dbReference>
<reference evidence="5 6" key="1">
    <citation type="submission" date="2016-04" db="EMBL/GenBank/DDBJ databases">
        <authorList>
            <person name="Evans L.H."/>
            <person name="Alamgir A."/>
            <person name="Owens N."/>
            <person name="Weber N.D."/>
            <person name="Virtaneva K."/>
            <person name="Barbian K."/>
            <person name="Babar A."/>
            <person name="Rosenke K."/>
        </authorList>
    </citation>
    <scope>NUCLEOTIDE SEQUENCE [LARGE SCALE GENOMIC DNA]</scope>
    <source>
        <strain evidence="5 6">JL2886</strain>
    </source>
</reference>
<sequence length="256" mass="28545">MQTLSEKKSVMSSHSRSSSIEPIKQKVLALIKSGSLAADGKLPTERVLSEQFDVSRRAVRLALDSLEEQGLVWRKQGKGTFAGQPADPTGDLAAKIAGETNALQVMEARLCIEPELAALCAKRMQPDELMRLRRLAQRQFESNGPEAIELWDGAFHRLIAQCARNRPLLTSFALLDRIRENPEWIRIRARARSGPSLEVSHCEHVTIIEAIATGDSDVARTAMREHLTTRFDALRSEMDPGDDSWETELFDIDTGK</sequence>
<keyword evidence="1" id="KW-0805">Transcription regulation</keyword>
<dbReference type="Gene3D" id="1.10.10.10">
    <property type="entry name" value="Winged helix-like DNA-binding domain superfamily/Winged helix DNA-binding domain"/>
    <property type="match status" value="1"/>
</dbReference>
<dbReference type="GO" id="GO:0003700">
    <property type="term" value="F:DNA-binding transcription factor activity"/>
    <property type="evidence" value="ECO:0007669"/>
    <property type="project" value="InterPro"/>
</dbReference>
<dbReference type="InterPro" id="IPR036390">
    <property type="entry name" value="WH_DNA-bd_sf"/>
</dbReference>
<dbReference type="InterPro" id="IPR000524">
    <property type="entry name" value="Tscrpt_reg_HTH_GntR"/>
</dbReference>
<dbReference type="OrthoDB" id="9028214at2"/>
<dbReference type="PROSITE" id="PS50949">
    <property type="entry name" value="HTH_GNTR"/>
    <property type="match status" value="1"/>
</dbReference>
<evidence type="ECO:0000256" key="3">
    <source>
        <dbReference type="ARBA" id="ARBA00023163"/>
    </source>
</evidence>
<dbReference type="SMART" id="SM00345">
    <property type="entry name" value="HTH_GNTR"/>
    <property type="match status" value="1"/>
</dbReference>
<dbReference type="SUPFAM" id="SSF46785">
    <property type="entry name" value="Winged helix' DNA-binding domain"/>
    <property type="match status" value="1"/>
</dbReference>
<dbReference type="GO" id="GO:0003677">
    <property type="term" value="F:DNA binding"/>
    <property type="evidence" value="ECO:0007669"/>
    <property type="project" value="UniProtKB-KW"/>
</dbReference>
<gene>
    <name evidence="5" type="ORF">JL2886_02169</name>
</gene>
<evidence type="ECO:0000259" key="4">
    <source>
        <dbReference type="PROSITE" id="PS50949"/>
    </source>
</evidence>
<evidence type="ECO:0000313" key="5">
    <source>
        <dbReference type="EMBL" id="ANP37060.1"/>
    </source>
</evidence>
<keyword evidence="6" id="KW-1185">Reference proteome</keyword>
<dbReference type="Gene3D" id="1.20.120.530">
    <property type="entry name" value="GntR ligand-binding domain-like"/>
    <property type="match status" value="1"/>
</dbReference>